<protein>
    <recommendedName>
        <fullName evidence="4">PA domain-containing protein</fullName>
    </recommendedName>
</protein>
<dbReference type="Gene3D" id="3.50.30.30">
    <property type="match status" value="2"/>
</dbReference>
<accession>A0AAD7UPX4</accession>
<dbReference type="PANTHER" id="PTHR22702">
    <property type="entry name" value="PROTEASE-ASSOCIATED DOMAIN-CONTAINING PROTEIN"/>
    <property type="match status" value="1"/>
</dbReference>
<keyword evidence="3" id="KW-0472">Membrane</keyword>
<proteinExistence type="predicted"/>
<organism evidence="5 6">
    <name type="scientific">Chrysophaeum taylorii</name>
    <dbReference type="NCBI Taxonomy" id="2483200"/>
    <lineage>
        <taxon>Eukaryota</taxon>
        <taxon>Sar</taxon>
        <taxon>Stramenopiles</taxon>
        <taxon>Ochrophyta</taxon>
        <taxon>Pelagophyceae</taxon>
        <taxon>Pelagomonadales</taxon>
        <taxon>Pelagomonadaceae</taxon>
        <taxon>Chrysophaeum</taxon>
    </lineage>
</organism>
<evidence type="ECO:0000313" key="6">
    <source>
        <dbReference type="Proteomes" id="UP001230188"/>
    </source>
</evidence>
<keyword evidence="3" id="KW-0812">Transmembrane</keyword>
<feature type="domain" description="PA" evidence="4">
    <location>
        <begin position="340"/>
        <end position="413"/>
    </location>
</feature>
<gene>
    <name evidence="5" type="ORF">CTAYLR_002214</name>
</gene>
<sequence length="489" mass="52468">MAVSVLWAVGPTPNKKKEMLCTRVGGVVAVAFALATVYDVVVKAARPDYRRAVDPLEFRSAAEEVVRNERLIDDGGRWKNFFKVGDEVQMLPEVMSKLDFEPKDHAPPGDVRAEETLCARSHWGRLYVDGWPQPIQYLRAHFGEETPTTHRLPIFLAEPSEACGYLHNAAEVGSRGAPAIVVAMRGTCTFGTKANKTSESLGSVSSGSALLLVNNEPGVMHAPGPDAHDVRISVAMIAQAEGEHVVAELRRRPQGAVNGTFVPVNCIEHSETRTATNSLCEVITTRDRDFVENELIDGGALRIGDESYEYLLAAFGTAVPAAGAGSEPRAMDALLAMAEPQDACGPVQPTTAAALVVRRGGCGFLEKAQHAQAAGARAVVVANAGATDPLVRASCSPRWAGNNITIPVVHVGARVFDVVARARTLLASFAPLGTGHGTAWAKLEAYKDGPSSKRRDHLSSMFEKNLGLDMWPERRSWLGAAQSILRPEL</sequence>
<dbReference type="Pfam" id="PF02225">
    <property type="entry name" value="PA"/>
    <property type="match status" value="1"/>
</dbReference>
<dbReference type="AlphaFoldDB" id="A0AAD7UPX4"/>
<evidence type="ECO:0000256" key="2">
    <source>
        <dbReference type="ARBA" id="ARBA00023180"/>
    </source>
</evidence>
<dbReference type="InterPro" id="IPR003137">
    <property type="entry name" value="PA_domain"/>
</dbReference>
<name>A0AAD7UPX4_9STRA</name>
<dbReference type="PANTHER" id="PTHR22702:SF1">
    <property type="entry name" value="PROTEASE-ASSOCIATED DOMAIN-CONTAINING PROTEIN 1"/>
    <property type="match status" value="1"/>
</dbReference>
<evidence type="ECO:0000256" key="1">
    <source>
        <dbReference type="ARBA" id="ARBA00022729"/>
    </source>
</evidence>
<keyword evidence="6" id="KW-1185">Reference proteome</keyword>
<dbReference type="InterPro" id="IPR046450">
    <property type="entry name" value="PA_dom_sf"/>
</dbReference>
<feature type="transmembrane region" description="Helical" evidence="3">
    <location>
        <begin position="20"/>
        <end position="41"/>
    </location>
</feature>
<dbReference type="EMBL" id="JAQMWT010000028">
    <property type="protein sequence ID" value="KAJ8613564.1"/>
    <property type="molecule type" value="Genomic_DNA"/>
</dbReference>
<dbReference type="SUPFAM" id="SSF52025">
    <property type="entry name" value="PA domain"/>
    <property type="match status" value="1"/>
</dbReference>
<evidence type="ECO:0000313" key="5">
    <source>
        <dbReference type="EMBL" id="KAJ8613564.1"/>
    </source>
</evidence>
<keyword evidence="3" id="KW-1133">Transmembrane helix</keyword>
<reference evidence="5" key="1">
    <citation type="submission" date="2023-01" db="EMBL/GenBank/DDBJ databases">
        <title>Metagenome sequencing of chrysophaentin producing Chrysophaeum taylorii.</title>
        <authorList>
            <person name="Davison J."/>
            <person name="Bewley C."/>
        </authorList>
    </citation>
    <scope>NUCLEOTIDE SEQUENCE</scope>
    <source>
        <strain evidence="5">NIES-1699</strain>
    </source>
</reference>
<dbReference type="Proteomes" id="UP001230188">
    <property type="component" value="Unassembled WGS sequence"/>
</dbReference>
<evidence type="ECO:0000256" key="3">
    <source>
        <dbReference type="SAM" id="Phobius"/>
    </source>
</evidence>
<evidence type="ECO:0000259" key="4">
    <source>
        <dbReference type="Pfam" id="PF02225"/>
    </source>
</evidence>
<keyword evidence="2" id="KW-0325">Glycoprotein</keyword>
<keyword evidence="1" id="KW-0732">Signal</keyword>
<comment type="caution">
    <text evidence="5">The sequence shown here is derived from an EMBL/GenBank/DDBJ whole genome shotgun (WGS) entry which is preliminary data.</text>
</comment>